<evidence type="ECO:0000256" key="4">
    <source>
        <dbReference type="RuleBase" id="RU367119"/>
    </source>
</evidence>
<evidence type="ECO:0000256" key="1">
    <source>
        <dbReference type="ARBA" id="ARBA00008725"/>
    </source>
</evidence>
<dbReference type="CDD" id="cd13654">
    <property type="entry name" value="PBP2_phosphate_like_2"/>
    <property type="match status" value="1"/>
</dbReference>
<organism evidence="6 7">
    <name type="scientific">Chloracidobacterium validum</name>
    <dbReference type="NCBI Taxonomy" id="2821543"/>
    <lineage>
        <taxon>Bacteria</taxon>
        <taxon>Pseudomonadati</taxon>
        <taxon>Acidobacteriota</taxon>
        <taxon>Terriglobia</taxon>
        <taxon>Terriglobales</taxon>
        <taxon>Acidobacteriaceae</taxon>
        <taxon>Chloracidobacterium</taxon>
    </lineage>
</organism>
<keyword evidence="3 4" id="KW-0732">Signal</keyword>
<dbReference type="PANTHER" id="PTHR30570">
    <property type="entry name" value="PERIPLASMIC PHOSPHATE BINDING COMPONENT OF PHOSPHATE ABC TRANSPORTER"/>
    <property type="match status" value="1"/>
</dbReference>
<evidence type="ECO:0000259" key="5">
    <source>
        <dbReference type="Pfam" id="PF12849"/>
    </source>
</evidence>
<evidence type="ECO:0000256" key="3">
    <source>
        <dbReference type="ARBA" id="ARBA00022729"/>
    </source>
</evidence>
<feature type="signal peptide" evidence="4">
    <location>
        <begin position="1"/>
        <end position="22"/>
    </location>
</feature>
<comment type="similarity">
    <text evidence="1 4">Belongs to the PstS family.</text>
</comment>
<evidence type="ECO:0000256" key="2">
    <source>
        <dbReference type="ARBA" id="ARBA00022448"/>
    </source>
</evidence>
<comment type="function">
    <text evidence="4">Involved in the system for phosphate transport across the cytoplasmic membrane.</text>
</comment>
<evidence type="ECO:0000313" key="6">
    <source>
        <dbReference type="EMBL" id="QUW02018.1"/>
    </source>
</evidence>
<dbReference type="InterPro" id="IPR011862">
    <property type="entry name" value="Phos-bd"/>
</dbReference>
<dbReference type="EMBL" id="CP072648">
    <property type="protein sequence ID" value="QUW02018.1"/>
    <property type="molecule type" value="Genomic_DNA"/>
</dbReference>
<keyword evidence="4" id="KW-0592">Phosphate transport</keyword>
<sequence>MSVKSVLIGGLALWLAAAPHCAPPGSRYPVIKVDGSSTVYPLAEAVAEEFQLRHPGVRVTIGVSGTGGGMKKFCRGETDVATASRPIAPSEREACRQAGLAYYELPIAMDAIVVVTHPRNAQVSAVTLEELRRMWSPEAQGRIRRWSDINPAWGDRPLNLYGAGTDSGTFDYFTEVVNGKARASRGDYMASEDDNVLVQGIAGDLNALGYFGFDIYYENRDKLRALPIVRAAGQPPVTPTVETILAGDYAPLARPLFVYVNARAMDRPEVATFVHFWLEQGGKLAEEVHCVPLPPDAYAGIRRHLDNRRVGTIFDRRPAVAISIQELLTLPAVL</sequence>
<dbReference type="NCBIfam" id="TIGR02136">
    <property type="entry name" value="ptsS_2"/>
    <property type="match status" value="1"/>
</dbReference>
<dbReference type="Gene3D" id="3.40.190.10">
    <property type="entry name" value="Periplasmic binding protein-like II"/>
    <property type="match status" value="2"/>
</dbReference>
<name>A0ABX8B4W3_9BACT</name>
<keyword evidence="7" id="KW-1185">Reference proteome</keyword>
<dbReference type="PANTHER" id="PTHR30570:SF1">
    <property type="entry name" value="PHOSPHATE-BINDING PROTEIN PSTS"/>
    <property type="match status" value="1"/>
</dbReference>
<dbReference type="InterPro" id="IPR050811">
    <property type="entry name" value="Phosphate_ABC_transporter"/>
</dbReference>
<keyword evidence="2 4" id="KW-0813">Transport</keyword>
<evidence type="ECO:0000313" key="7">
    <source>
        <dbReference type="Proteomes" id="UP000676506"/>
    </source>
</evidence>
<dbReference type="InterPro" id="IPR024370">
    <property type="entry name" value="PBP_domain"/>
</dbReference>
<accession>A0ABX8B4W3</accession>
<reference evidence="6 7" key="1">
    <citation type="submission" date="2021-03" db="EMBL/GenBank/DDBJ databases">
        <title>Genomic and phenotypic characterization of Chloracidobacterium isolates provides evidence for multiple species.</title>
        <authorList>
            <person name="Saini M.K."/>
            <person name="Costas A.M.G."/>
            <person name="Tank M."/>
            <person name="Bryant D.A."/>
        </authorList>
    </citation>
    <scope>NUCLEOTIDE SEQUENCE [LARGE SCALE GENOMIC DNA]</scope>
    <source>
        <strain evidence="6 7">BV2-C</strain>
    </source>
</reference>
<feature type="chain" id="PRO_5044998177" description="Phosphate-binding protein" evidence="4">
    <location>
        <begin position="23"/>
        <end position="334"/>
    </location>
</feature>
<proteinExistence type="inferred from homology"/>
<dbReference type="SUPFAM" id="SSF53850">
    <property type="entry name" value="Periplasmic binding protein-like II"/>
    <property type="match status" value="1"/>
</dbReference>
<protein>
    <recommendedName>
        <fullName evidence="4">Phosphate-binding protein</fullName>
    </recommendedName>
</protein>
<dbReference type="Pfam" id="PF12849">
    <property type="entry name" value="PBP_like_2"/>
    <property type="match status" value="1"/>
</dbReference>
<dbReference type="Proteomes" id="UP000676506">
    <property type="component" value="Chromosome 1"/>
</dbReference>
<dbReference type="RefSeq" id="WP_211427909.1">
    <property type="nucleotide sequence ID" value="NZ_CP072648.1"/>
</dbReference>
<gene>
    <name evidence="6" type="ORF">J8C06_06480</name>
</gene>
<feature type="domain" description="PBP" evidence="5">
    <location>
        <begin position="30"/>
        <end position="276"/>
    </location>
</feature>